<name>A0ACB8SN42_9AGAM</name>
<dbReference type="EMBL" id="MU277241">
    <property type="protein sequence ID" value="KAI0057919.1"/>
    <property type="molecule type" value="Genomic_DNA"/>
</dbReference>
<comment type="caution">
    <text evidence="1">The sequence shown here is derived from an EMBL/GenBank/DDBJ whole genome shotgun (WGS) entry which is preliminary data.</text>
</comment>
<dbReference type="Proteomes" id="UP000814140">
    <property type="component" value="Unassembled WGS sequence"/>
</dbReference>
<protein>
    <submittedName>
        <fullName evidence="1">Uncharacterized protein</fullName>
    </submittedName>
</protein>
<accession>A0ACB8SN42</accession>
<evidence type="ECO:0000313" key="1">
    <source>
        <dbReference type="EMBL" id="KAI0057919.1"/>
    </source>
</evidence>
<reference evidence="1" key="2">
    <citation type="journal article" date="2022" name="New Phytol.">
        <title>Evolutionary transition to the ectomycorrhizal habit in the genomes of a hyperdiverse lineage of mushroom-forming fungi.</title>
        <authorList>
            <person name="Looney B."/>
            <person name="Miyauchi S."/>
            <person name="Morin E."/>
            <person name="Drula E."/>
            <person name="Courty P.E."/>
            <person name="Kohler A."/>
            <person name="Kuo A."/>
            <person name="LaButti K."/>
            <person name="Pangilinan J."/>
            <person name="Lipzen A."/>
            <person name="Riley R."/>
            <person name="Andreopoulos W."/>
            <person name="He G."/>
            <person name="Johnson J."/>
            <person name="Nolan M."/>
            <person name="Tritt A."/>
            <person name="Barry K.W."/>
            <person name="Grigoriev I.V."/>
            <person name="Nagy L.G."/>
            <person name="Hibbett D."/>
            <person name="Henrissat B."/>
            <person name="Matheny P.B."/>
            <person name="Labbe J."/>
            <person name="Martin F.M."/>
        </authorList>
    </citation>
    <scope>NUCLEOTIDE SEQUENCE</scope>
    <source>
        <strain evidence="1">HHB10654</strain>
    </source>
</reference>
<proteinExistence type="predicted"/>
<sequence>MSYQIFGFLVPEDSVREYARNHGLPEDRPGQVVDHIPQAVGLYPRARVMLATHKGKLYPCLVVGSNEPDDHMPILPPKDIQKLMDYMGTTVQPRWWWHY</sequence>
<gene>
    <name evidence="1" type="ORF">BV25DRAFT_1919781</name>
</gene>
<reference evidence="1" key="1">
    <citation type="submission" date="2021-03" db="EMBL/GenBank/DDBJ databases">
        <authorList>
            <consortium name="DOE Joint Genome Institute"/>
            <person name="Ahrendt S."/>
            <person name="Looney B.P."/>
            <person name="Miyauchi S."/>
            <person name="Morin E."/>
            <person name="Drula E."/>
            <person name="Courty P.E."/>
            <person name="Chicoki N."/>
            <person name="Fauchery L."/>
            <person name="Kohler A."/>
            <person name="Kuo A."/>
            <person name="Labutti K."/>
            <person name="Pangilinan J."/>
            <person name="Lipzen A."/>
            <person name="Riley R."/>
            <person name="Andreopoulos W."/>
            <person name="He G."/>
            <person name="Johnson J."/>
            <person name="Barry K.W."/>
            <person name="Grigoriev I.V."/>
            <person name="Nagy L."/>
            <person name="Hibbett D."/>
            <person name="Henrissat B."/>
            <person name="Matheny P.B."/>
            <person name="Labbe J."/>
            <person name="Martin F."/>
        </authorList>
    </citation>
    <scope>NUCLEOTIDE SEQUENCE</scope>
    <source>
        <strain evidence="1">HHB10654</strain>
    </source>
</reference>
<keyword evidence="2" id="KW-1185">Reference proteome</keyword>
<evidence type="ECO:0000313" key="2">
    <source>
        <dbReference type="Proteomes" id="UP000814140"/>
    </source>
</evidence>
<organism evidence="1 2">
    <name type="scientific">Artomyces pyxidatus</name>
    <dbReference type="NCBI Taxonomy" id="48021"/>
    <lineage>
        <taxon>Eukaryota</taxon>
        <taxon>Fungi</taxon>
        <taxon>Dikarya</taxon>
        <taxon>Basidiomycota</taxon>
        <taxon>Agaricomycotina</taxon>
        <taxon>Agaricomycetes</taxon>
        <taxon>Russulales</taxon>
        <taxon>Auriscalpiaceae</taxon>
        <taxon>Artomyces</taxon>
    </lineage>
</organism>